<feature type="transmembrane region" description="Helical" evidence="19">
    <location>
        <begin position="90"/>
        <end position="111"/>
    </location>
</feature>
<keyword evidence="10 19" id="KW-1133">Transmembrane helix</keyword>
<evidence type="ECO:0000256" key="18">
    <source>
        <dbReference type="RuleBase" id="RU004024"/>
    </source>
</evidence>
<dbReference type="Pfam" id="PF02790">
    <property type="entry name" value="COX2_TM"/>
    <property type="match status" value="1"/>
</dbReference>
<organism evidence="23 24">
    <name type="scientific">Lentibacillus halophilus</name>
    <dbReference type="NCBI Taxonomy" id="295065"/>
    <lineage>
        <taxon>Bacteria</taxon>
        <taxon>Bacillati</taxon>
        <taxon>Bacillota</taxon>
        <taxon>Bacilli</taxon>
        <taxon>Bacillales</taxon>
        <taxon>Bacillaceae</taxon>
        <taxon>Lentibacillus</taxon>
    </lineage>
</organism>
<evidence type="ECO:0000256" key="8">
    <source>
        <dbReference type="ARBA" id="ARBA00022967"/>
    </source>
</evidence>
<dbReference type="PANTHER" id="PTHR22888">
    <property type="entry name" value="CYTOCHROME C OXIDASE, SUBUNIT II"/>
    <property type="match status" value="1"/>
</dbReference>
<dbReference type="CDD" id="cd04213">
    <property type="entry name" value="CuRO_CcO_Caa3_II"/>
    <property type="match status" value="1"/>
</dbReference>
<protein>
    <recommendedName>
        <fullName evidence="18">Cytochrome c oxidase subunit 2</fullName>
        <ecNumber evidence="18">7.1.1.9</ecNumber>
    </recommendedName>
</protein>
<feature type="domain" description="Cytochrome oxidase subunit II transmembrane region profile" evidence="21">
    <location>
        <begin position="23"/>
        <end position="121"/>
    </location>
</feature>
<keyword evidence="3 17" id="KW-0813">Transport</keyword>
<dbReference type="RefSeq" id="WP_343753604.1">
    <property type="nucleotide sequence ID" value="NZ_BAAADM010000054.1"/>
</dbReference>
<dbReference type="Gene3D" id="2.60.40.420">
    <property type="entry name" value="Cupredoxins - blue copper proteins"/>
    <property type="match status" value="1"/>
</dbReference>
<evidence type="ECO:0000259" key="21">
    <source>
        <dbReference type="PROSITE" id="PS50999"/>
    </source>
</evidence>
<evidence type="ECO:0000313" key="24">
    <source>
        <dbReference type="Proteomes" id="UP001501459"/>
    </source>
</evidence>
<comment type="function">
    <text evidence="14 18">Subunits I and II form the functional core of the enzyme complex. Electrons originating in cytochrome c are transferred via heme a and Cu(A) to the binuclear center formed by heme a3 and Cu(B).</text>
</comment>
<evidence type="ECO:0000256" key="7">
    <source>
        <dbReference type="ARBA" id="ARBA00022723"/>
    </source>
</evidence>
<evidence type="ECO:0000256" key="10">
    <source>
        <dbReference type="ARBA" id="ARBA00022989"/>
    </source>
</evidence>
<name>A0ABN0ZFG2_9BACI</name>
<evidence type="ECO:0000256" key="15">
    <source>
        <dbReference type="ARBA" id="ARBA00047816"/>
    </source>
</evidence>
<evidence type="ECO:0000256" key="13">
    <source>
        <dbReference type="ARBA" id="ARBA00023136"/>
    </source>
</evidence>
<dbReference type="InterPro" id="IPR008972">
    <property type="entry name" value="Cupredoxin"/>
</dbReference>
<evidence type="ECO:0000256" key="2">
    <source>
        <dbReference type="ARBA" id="ARBA00007866"/>
    </source>
</evidence>
<keyword evidence="8" id="KW-1278">Translocase</keyword>
<dbReference type="InterPro" id="IPR014222">
    <property type="entry name" value="Cyt_c_oxidase_su2"/>
</dbReference>
<comment type="catalytic activity">
    <reaction evidence="15 18">
        <text>4 Fe(II)-[cytochrome c] + O2 + 8 H(+)(in) = 4 Fe(III)-[cytochrome c] + 2 H2O + 4 H(+)(out)</text>
        <dbReference type="Rhea" id="RHEA:11436"/>
        <dbReference type="Rhea" id="RHEA-COMP:10350"/>
        <dbReference type="Rhea" id="RHEA-COMP:14399"/>
        <dbReference type="ChEBI" id="CHEBI:15377"/>
        <dbReference type="ChEBI" id="CHEBI:15378"/>
        <dbReference type="ChEBI" id="CHEBI:15379"/>
        <dbReference type="ChEBI" id="CHEBI:29033"/>
        <dbReference type="ChEBI" id="CHEBI:29034"/>
        <dbReference type="EC" id="7.1.1.9"/>
    </reaction>
</comment>
<dbReference type="EMBL" id="BAAADM010000054">
    <property type="protein sequence ID" value="GAA0446031.1"/>
    <property type="molecule type" value="Genomic_DNA"/>
</dbReference>
<keyword evidence="7 16" id="KW-0479">Metal-binding</keyword>
<keyword evidence="12 18" id="KW-0186">Copper</keyword>
<sequence length="350" mass="39059">MKGWMGKIRAVFLLSLTALVLSACGKENLTALDPKGYGAEKSFDLIIISTVVMLFVLAVVLLVYTIVLIRYRRKKQHPDFVPKQVEGNKTLETVWTVIPIILLLIIAVPTVTATFDLADTSGSNDKLNIQVTGNQYWWHFNYEGKEIQTSQDMYIPVGEKVYLNMKSSDVIHSFWVPTITGKMDVNPENENTMYIEADEEGVYWGKCAEFCGPSHSLMDFKVIAVSQEEFDQWVEDMQNVNPDAEPESTVAQEGKSLFQENNCMGCHAVGSSPVQVGPNLTDFGNRTKLAGVEELNKENLVKWIMDPESMKPGNKMTGNYPEVSKGEAGKIAEYLLQLKPSDVTPESAKD</sequence>
<comment type="similarity">
    <text evidence="2 17">Belongs to the cytochrome c oxidase subunit 2 family.</text>
</comment>
<dbReference type="SUPFAM" id="SSF46626">
    <property type="entry name" value="Cytochrome c"/>
    <property type="match status" value="1"/>
</dbReference>
<dbReference type="PROSITE" id="PS51257">
    <property type="entry name" value="PROKAR_LIPOPROTEIN"/>
    <property type="match status" value="1"/>
</dbReference>
<evidence type="ECO:0000256" key="6">
    <source>
        <dbReference type="ARBA" id="ARBA00022692"/>
    </source>
</evidence>
<dbReference type="EC" id="7.1.1.9" evidence="18"/>
<evidence type="ECO:0000256" key="5">
    <source>
        <dbReference type="ARBA" id="ARBA00022660"/>
    </source>
</evidence>
<feature type="transmembrane region" description="Helical" evidence="19">
    <location>
        <begin position="45"/>
        <end position="69"/>
    </location>
</feature>
<evidence type="ECO:0000259" key="20">
    <source>
        <dbReference type="PROSITE" id="PS50857"/>
    </source>
</evidence>
<dbReference type="InterPro" id="IPR045187">
    <property type="entry name" value="CcO_II"/>
</dbReference>
<evidence type="ECO:0000256" key="14">
    <source>
        <dbReference type="ARBA" id="ARBA00024688"/>
    </source>
</evidence>
<reference evidence="23 24" key="1">
    <citation type="journal article" date="2019" name="Int. J. Syst. Evol. Microbiol.">
        <title>The Global Catalogue of Microorganisms (GCM) 10K type strain sequencing project: providing services to taxonomists for standard genome sequencing and annotation.</title>
        <authorList>
            <consortium name="The Broad Institute Genomics Platform"/>
            <consortium name="The Broad Institute Genome Sequencing Center for Infectious Disease"/>
            <person name="Wu L."/>
            <person name="Ma J."/>
        </authorList>
    </citation>
    <scope>NUCLEOTIDE SEQUENCE [LARGE SCALE GENOMIC DNA]</scope>
    <source>
        <strain evidence="23 24">JCM 12149</strain>
    </source>
</reference>
<dbReference type="NCBIfam" id="TIGR02866">
    <property type="entry name" value="CoxB"/>
    <property type="match status" value="1"/>
</dbReference>
<accession>A0ABN0ZFG2</accession>
<evidence type="ECO:0000256" key="12">
    <source>
        <dbReference type="ARBA" id="ARBA00023008"/>
    </source>
</evidence>
<dbReference type="InterPro" id="IPR009056">
    <property type="entry name" value="Cyt_c-like_dom"/>
</dbReference>
<keyword evidence="9 17" id="KW-0249">Electron transport</keyword>
<proteinExistence type="inferred from homology"/>
<keyword evidence="5 17" id="KW-0679">Respiratory chain</keyword>
<evidence type="ECO:0000256" key="4">
    <source>
        <dbReference type="ARBA" id="ARBA00022617"/>
    </source>
</evidence>
<dbReference type="SUPFAM" id="SSF49503">
    <property type="entry name" value="Cupredoxins"/>
    <property type="match status" value="1"/>
</dbReference>
<dbReference type="InterPro" id="IPR036909">
    <property type="entry name" value="Cyt_c-like_dom_sf"/>
</dbReference>
<dbReference type="PROSITE" id="PS50999">
    <property type="entry name" value="COX2_TM"/>
    <property type="match status" value="1"/>
</dbReference>
<evidence type="ECO:0000256" key="11">
    <source>
        <dbReference type="ARBA" id="ARBA00023004"/>
    </source>
</evidence>
<evidence type="ECO:0000313" key="23">
    <source>
        <dbReference type="EMBL" id="GAA0446031.1"/>
    </source>
</evidence>
<evidence type="ECO:0000256" key="19">
    <source>
        <dbReference type="SAM" id="Phobius"/>
    </source>
</evidence>
<evidence type="ECO:0000256" key="9">
    <source>
        <dbReference type="ARBA" id="ARBA00022982"/>
    </source>
</evidence>
<evidence type="ECO:0000256" key="3">
    <source>
        <dbReference type="ARBA" id="ARBA00022448"/>
    </source>
</evidence>
<dbReference type="InterPro" id="IPR011759">
    <property type="entry name" value="Cyt_c_oxidase_su2_TM_dom"/>
</dbReference>
<dbReference type="Pfam" id="PF00034">
    <property type="entry name" value="Cytochrom_C"/>
    <property type="match status" value="1"/>
</dbReference>
<dbReference type="InterPro" id="IPR034236">
    <property type="entry name" value="CuRO_CcO_Caa3_II"/>
</dbReference>
<dbReference type="PROSITE" id="PS51007">
    <property type="entry name" value="CYTC"/>
    <property type="match status" value="1"/>
</dbReference>
<keyword evidence="6 17" id="KW-0812">Transmembrane</keyword>
<comment type="subcellular location">
    <subcellularLocation>
        <location evidence="17">Cell membrane</location>
        <topology evidence="17">Multi-pass membrane protein</topology>
    </subcellularLocation>
    <subcellularLocation>
        <location evidence="1">Membrane</location>
        <topology evidence="1">Multi-pass membrane protein</topology>
    </subcellularLocation>
</comment>
<keyword evidence="13 19" id="KW-0472">Membrane</keyword>
<dbReference type="Pfam" id="PF00116">
    <property type="entry name" value="COX2"/>
    <property type="match status" value="1"/>
</dbReference>
<dbReference type="InterPro" id="IPR002429">
    <property type="entry name" value="CcO_II-like_C"/>
</dbReference>
<keyword evidence="24" id="KW-1185">Reference proteome</keyword>
<comment type="cofactor">
    <cofactor evidence="18">
        <name>Cu cation</name>
        <dbReference type="ChEBI" id="CHEBI:23378"/>
    </cofactor>
    <text evidence="18">Binds a copper A center.</text>
</comment>
<dbReference type="Gene3D" id="1.10.287.90">
    <property type="match status" value="1"/>
</dbReference>
<dbReference type="PROSITE" id="PS50857">
    <property type="entry name" value="COX2_CUA"/>
    <property type="match status" value="1"/>
</dbReference>
<dbReference type="InterPro" id="IPR001505">
    <property type="entry name" value="Copper_CuA"/>
</dbReference>
<evidence type="ECO:0000256" key="16">
    <source>
        <dbReference type="PROSITE-ProRule" id="PRU00433"/>
    </source>
</evidence>
<evidence type="ECO:0000259" key="22">
    <source>
        <dbReference type="PROSITE" id="PS51007"/>
    </source>
</evidence>
<feature type="domain" description="Cytochrome c" evidence="22">
    <location>
        <begin position="249"/>
        <end position="339"/>
    </location>
</feature>
<evidence type="ECO:0000256" key="1">
    <source>
        <dbReference type="ARBA" id="ARBA00004141"/>
    </source>
</evidence>
<dbReference type="InterPro" id="IPR036257">
    <property type="entry name" value="Cyt_c_oxidase_su2_TM_sf"/>
</dbReference>
<keyword evidence="11 16" id="KW-0408">Iron</keyword>
<dbReference type="PANTHER" id="PTHR22888:SF10">
    <property type="entry name" value="CYTOCHROME C OXIDASE SUBUNIT 2"/>
    <property type="match status" value="1"/>
</dbReference>
<feature type="domain" description="Cytochrome oxidase subunit II copper A binding" evidence="20">
    <location>
        <begin position="124"/>
        <end position="236"/>
    </location>
</feature>
<dbReference type="SUPFAM" id="SSF81464">
    <property type="entry name" value="Cytochrome c oxidase subunit II-like, transmembrane region"/>
    <property type="match status" value="1"/>
</dbReference>
<dbReference type="PROSITE" id="PS00078">
    <property type="entry name" value="COX2"/>
    <property type="match status" value="1"/>
</dbReference>
<keyword evidence="4 16" id="KW-0349">Heme</keyword>
<evidence type="ECO:0000256" key="17">
    <source>
        <dbReference type="RuleBase" id="RU000456"/>
    </source>
</evidence>
<dbReference type="Proteomes" id="UP001501459">
    <property type="component" value="Unassembled WGS sequence"/>
</dbReference>
<gene>
    <name evidence="23" type="primary">coxB</name>
    <name evidence="23" type="ORF">GCM10008983_24740</name>
</gene>
<comment type="caution">
    <text evidence="23">The sequence shown here is derived from an EMBL/GenBank/DDBJ whole genome shotgun (WGS) entry which is preliminary data.</text>
</comment>